<dbReference type="InterPro" id="IPR001912">
    <property type="entry name" value="Ribosomal_uS4_N"/>
</dbReference>
<dbReference type="InterPro" id="IPR002942">
    <property type="entry name" value="S4_RNA-bd"/>
</dbReference>
<dbReference type="EMBL" id="KT007006">
    <property type="protein sequence ID" value="AKQ02988.1"/>
    <property type="molecule type" value="Genomic_DNA"/>
</dbReference>
<feature type="domain" description="RNA-binding S4" evidence="8">
    <location>
        <begin position="98"/>
        <end position="162"/>
    </location>
</feature>
<dbReference type="InterPro" id="IPR022801">
    <property type="entry name" value="Ribosomal_uS4"/>
</dbReference>
<accession>A0A0H4T5J0</accession>
<dbReference type="PROSITE" id="PS50889">
    <property type="entry name" value="S4"/>
    <property type="match status" value="1"/>
</dbReference>
<dbReference type="InterPro" id="IPR036986">
    <property type="entry name" value="S4_RNA-bd_sf"/>
</dbReference>
<dbReference type="PANTHER" id="PTHR11831">
    <property type="entry name" value="30S 40S RIBOSOMAL PROTEIN"/>
    <property type="match status" value="1"/>
</dbReference>
<dbReference type="GO" id="GO:0042274">
    <property type="term" value="P:ribosomal small subunit biogenesis"/>
    <property type="evidence" value="ECO:0007669"/>
    <property type="project" value="TreeGrafter"/>
</dbReference>
<dbReference type="HAMAP" id="MF_01306_B">
    <property type="entry name" value="Ribosomal_uS4_B"/>
    <property type="match status" value="1"/>
</dbReference>
<dbReference type="Pfam" id="PF00163">
    <property type="entry name" value="Ribosomal_S4"/>
    <property type="match status" value="1"/>
</dbReference>
<sequence>MARYIDSVCKFCRREAGKLFLKGDRCYTDKCAFERRGYPPGQHGQGRGKASEYAQQLREKQKVKRMYGLMETQFRNTFVKAERQKGVTGENLIGLLERRLDNVVCRFGFAASRKEARMMVTHGLFRINGKKVDIPSYVVKTNDVVEVAEKKKTLEKIRDNVKSVDRRGMPEWLSLDRDGLKGVVKRLPVRADVTMPIDEHLIVELYSK</sequence>
<evidence type="ECO:0000256" key="3">
    <source>
        <dbReference type="ARBA" id="ARBA00022884"/>
    </source>
</evidence>
<evidence type="ECO:0000256" key="1">
    <source>
        <dbReference type="ARBA" id="ARBA00007465"/>
    </source>
</evidence>
<dbReference type="GO" id="GO:0006412">
    <property type="term" value="P:translation"/>
    <property type="evidence" value="ECO:0007669"/>
    <property type="project" value="UniProtKB-UniRule"/>
</dbReference>
<evidence type="ECO:0000256" key="6">
    <source>
        <dbReference type="ARBA" id="ARBA00035254"/>
    </source>
</evidence>
<evidence type="ECO:0000313" key="10">
    <source>
        <dbReference type="EMBL" id="AKQ02988.1"/>
    </source>
</evidence>
<dbReference type="CDD" id="cd00165">
    <property type="entry name" value="S4"/>
    <property type="match status" value="1"/>
</dbReference>
<dbReference type="Gene3D" id="1.10.1050.10">
    <property type="entry name" value="Ribosomal Protein S4 Delta 41, Chain A, domain 1"/>
    <property type="match status" value="1"/>
</dbReference>
<dbReference type="AlphaFoldDB" id="A0A0H4T5J0"/>
<dbReference type="FunFam" id="1.10.1050.10:FF:000001">
    <property type="entry name" value="30S ribosomal protein S4"/>
    <property type="match status" value="1"/>
</dbReference>
<proteinExistence type="inferred from homology"/>
<dbReference type="Pfam" id="PF01479">
    <property type="entry name" value="S4"/>
    <property type="match status" value="1"/>
</dbReference>
<evidence type="ECO:0000256" key="4">
    <source>
        <dbReference type="ARBA" id="ARBA00022980"/>
    </source>
</evidence>
<organism evidence="10">
    <name type="scientific">uncultured delta proteobacterium Rifle_16ft_4_minimus_37851</name>
    <dbReference type="NCBI Taxonomy" id="1665181"/>
    <lineage>
        <taxon>Bacteria</taxon>
        <taxon>Deltaproteobacteria</taxon>
        <taxon>environmental samples</taxon>
    </lineage>
</organism>
<evidence type="ECO:0000256" key="7">
    <source>
        <dbReference type="HAMAP-Rule" id="MF_01306"/>
    </source>
</evidence>
<evidence type="ECO:0000259" key="8">
    <source>
        <dbReference type="SMART" id="SM00363"/>
    </source>
</evidence>
<dbReference type="InterPro" id="IPR005709">
    <property type="entry name" value="Ribosomal_uS4_bac-type"/>
</dbReference>
<comment type="similarity">
    <text evidence="1 7">Belongs to the universal ribosomal protein uS4 family.</text>
</comment>
<dbReference type="SMART" id="SM00363">
    <property type="entry name" value="S4"/>
    <property type="match status" value="1"/>
</dbReference>
<comment type="subunit">
    <text evidence="7">Part of the 30S ribosomal subunit. Contacts protein S5. The interaction surface between S4 and S5 is involved in control of translational fidelity.</text>
</comment>
<protein>
    <recommendedName>
        <fullName evidence="6 7">Small ribosomal subunit protein uS4</fullName>
    </recommendedName>
</protein>
<keyword evidence="5 7" id="KW-0687">Ribonucleoprotein</keyword>
<keyword evidence="4 7" id="KW-0689">Ribosomal protein</keyword>
<keyword evidence="3 7" id="KW-0694">RNA-binding</keyword>
<comment type="function">
    <text evidence="7">One of the primary rRNA binding proteins, it binds directly to 16S rRNA where it nucleates assembly of the body of the 30S subunit.</text>
</comment>
<dbReference type="SUPFAM" id="SSF55174">
    <property type="entry name" value="Alpha-L RNA-binding motif"/>
    <property type="match status" value="1"/>
</dbReference>
<dbReference type="Gene3D" id="3.10.290.10">
    <property type="entry name" value="RNA-binding S4 domain"/>
    <property type="match status" value="1"/>
</dbReference>
<dbReference type="SMART" id="SM01390">
    <property type="entry name" value="Ribosomal_S4"/>
    <property type="match status" value="1"/>
</dbReference>
<comment type="function">
    <text evidence="7">With S5 and S12 plays an important role in translational accuracy.</text>
</comment>
<dbReference type="GO" id="GO:0019843">
    <property type="term" value="F:rRNA binding"/>
    <property type="evidence" value="ECO:0007669"/>
    <property type="project" value="UniProtKB-UniRule"/>
</dbReference>
<keyword evidence="2 7" id="KW-0699">rRNA-binding</keyword>
<evidence type="ECO:0000256" key="5">
    <source>
        <dbReference type="ARBA" id="ARBA00023274"/>
    </source>
</evidence>
<dbReference type="NCBIfam" id="NF003717">
    <property type="entry name" value="PRK05327.1"/>
    <property type="match status" value="1"/>
</dbReference>
<reference evidence="10" key="1">
    <citation type="journal article" date="2015" name="ISME J.">
        <title>Aquifer environment selects for microbial species cohorts in sediment and groundwater.</title>
        <authorList>
            <person name="Hug L.A."/>
            <person name="Thomas B.C."/>
            <person name="Brown C.T."/>
            <person name="Frischkorn K.R."/>
            <person name="Williams K.H."/>
            <person name="Tringe S.G."/>
            <person name="Banfield J.F."/>
        </authorList>
    </citation>
    <scope>NUCLEOTIDE SEQUENCE</scope>
</reference>
<evidence type="ECO:0000259" key="9">
    <source>
        <dbReference type="SMART" id="SM01390"/>
    </source>
</evidence>
<dbReference type="GO" id="GO:0015935">
    <property type="term" value="C:small ribosomal subunit"/>
    <property type="evidence" value="ECO:0007669"/>
    <property type="project" value="InterPro"/>
</dbReference>
<dbReference type="FunFam" id="3.10.290.10:FF:000001">
    <property type="entry name" value="30S ribosomal protein S4"/>
    <property type="match status" value="1"/>
</dbReference>
<gene>
    <name evidence="7 10" type="primary">rpsD</name>
</gene>
<evidence type="ECO:0000256" key="2">
    <source>
        <dbReference type="ARBA" id="ARBA00022730"/>
    </source>
</evidence>
<dbReference type="NCBIfam" id="TIGR01017">
    <property type="entry name" value="rpsD_bact"/>
    <property type="match status" value="1"/>
</dbReference>
<dbReference type="PANTHER" id="PTHR11831:SF4">
    <property type="entry name" value="SMALL RIBOSOMAL SUBUNIT PROTEIN US4M"/>
    <property type="match status" value="1"/>
</dbReference>
<feature type="domain" description="Small ribosomal subunit protein uS4 N-terminal" evidence="9">
    <location>
        <begin position="3"/>
        <end position="97"/>
    </location>
</feature>
<dbReference type="GO" id="GO:0003735">
    <property type="term" value="F:structural constituent of ribosome"/>
    <property type="evidence" value="ECO:0007669"/>
    <property type="project" value="InterPro"/>
</dbReference>
<name>A0A0H4T5J0_9DELT</name>